<accession>A0A3D8TLJ2</accession>
<keyword evidence="1" id="KW-0812">Transmembrane</keyword>
<protein>
    <recommendedName>
        <fullName evidence="4">Permease</fullName>
    </recommendedName>
</protein>
<feature type="transmembrane region" description="Helical" evidence="1">
    <location>
        <begin position="30"/>
        <end position="54"/>
    </location>
</feature>
<reference evidence="3" key="1">
    <citation type="submission" date="2015-04" db="EMBL/GenBank/DDBJ databases">
        <authorList>
            <person name="Schardt J."/>
            <person name="Mueller-Herbst S."/>
            <person name="Scherer S."/>
            <person name="Huptas C."/>
        </authorList>
    </citation>
    <scope>NUCLEOTIDE SEQUENCE [LARGE SCALE GENOMIC DNA]</scope>
    <source>
        <strain evidence="3">Kiel-L1</strain>
    </source>
</reference>
<dbReference type="EMBL" id="LARY01000004">
    <property type="protein sequence ID" value="RDW99108.1"/>
    <property type="molecule type" value="Genomic_DNA"/>
</dbReference>
<dbReference type="AlphaFoldDB" id="A0A3D8TLJ2"/>
<keyword evidence="1" id="KW-0472">Membrane</keyword>
<name>A0A3D8TLJ2_9LIST</name>
<comment type="caution">
    <text evidence="2">The sequence shown here is derived from an EMBL/GenBank/DDBJ whole genome shotgun (WGS) entry which is preliminary data.</text>
</comment>
<dbReference type="Pfam" id="PF11755">
    <property type="entry name" value="DUF3311"/>
    <property type="match status" value="1"/>
</dbReference>
<dbReference type="InterPro" id="IPR021741">
    <property type="entry name" value="DUF3311"/>
</dbReference>
<dbReference type="Proteomes" id="UP000257055">
    <property type="component" value="Unassembled WGS sequence"/>
</dbReference>
<gene>
    <name evidence="2" type="ORF">UR08_12500</name>
</gene>
<dbReference type="RefSeq" id="WP_115754023.1">
    <property type="nucleotide sequence ID" value="NZ_LARY01000004.1"/>
</dbReference>
<keyword evidence="1" id="KW-1133">Transmembrane helix</keyword>
<sequence length="63" mass="7073">MKKGILLVPFLFILGGAAFANRIDPHIFGIPFLLFWIAIGTVLSSLSVLLLYYFEKKKGDDRS</sequence>
<evidence type="ECO:0008006" key="4">
    <source>
        <dbReference type="Google" id="ProtNLM"/>
    </source>
</evidence>
<evidence type="ECO:0000313" key="3">
    <source>
        <dbReference type="Proteomes" id="UP000257055"/>
    </source>
</evidence>
<evidence type="ECO:0000256" key="1">
    <source>
        <dbReference type="SAM" id="Phobius"/>
    </source>
</evidence>
<keyword evidence="3" id="KW-1185">Reference proteome</keyword>
<proteinExistence type="predicted"/>
<evidence type="ECO:0000313" key="2">
    <source>
        <dbReference type="EMBL" id="RDW99108.1"/>
    </source>
</evidence>
<organism evidence="2 3">
    <name type="scientific">Listeria kieliensis</name>
    <dbReference type="NCBI Taxonomy" id="1621700"/>
    <lineage>
        <taxon>Bacteria</taxon>
        <taxon>Bacillati</taxon>
        <taxon>Bacillota</taxon>
        <taxon>Bacilli</taxon>
        <taxon>Bacillales</taxon>
        <taxon>Listeriaceae</taxon>
        <taxon>Listeria</taxon>
    </lineage>
</organism>